<keyword evidence="2" id="KW-1185">Reference proteome</keyword>
<dbReference type="InterPro" id="IPR027728">
    <property type="entry name" value="Topless_fam"/>
</dbReference>
<gene>
    <name evidence="1" type="ORF">CTI12_AA172070</name>
</gene>
<dbReference type="OrthoDB" id="1743797at2759"/>
<accession>A0A2U1PAY6</accession>
<reference evidence="1 2" key="1">
    <citation type="journal article" date="2018" name="Mol. Plant">
        <title>The genome of Artemisia annua provides insight into the evolution of Asteraceae family and artemisinin biosynthesis.</title>
        <authorList>
            <person name="Shen Q."/>
            <person name="Zhang L."/>
            <person name="Liao Z."/>
            <person name="Wang S."/>
            <person name="Yan T."/>
            <person name="Shi P."/>
            <person name="Liu M."/>
            <person name="Fu X."/>
            <person name="Pan Q."/>
            <person name="Wang Y."/>
            <person name="Lv Z."/>
            <person name="Lu X."/>
            <person name="Zhang F."/>
            <person name="Jiang W."/>
            <person name="Ma Y."/>
            <person name="Chen M."/>
            <person name="Hao X."/>
            <person name="Li L."/>
            <person name="Tang Y."/>
            <person name="Lv G."/>
            <person name="Zhou Y."/>
            <person name="Sun X."/>
            <person name="Brodelius P.E."/>
            <person name="Rose J.K.C."/>
            <person name="Tang K."/>
        </authorList>
    </citation>
    <scope>NUCLEOTIDE SEQUENCE [LARGE SCALE GENOMIC DNA]</scope>
    <source>
        <strain evidence="2">cv. Huhao1</strain>
        <tissue evidence="1">Leaf</tissue>
    </source>
</reference>
<dbReference type="PANTHER" id="PTHR44083">
    <property type="entry name" value="TOPLESS-RELATED PROTEIN 1-RELATED"/>
    <property type="match status" value="1"/>
</dbReference>
<dbReference type="EMBL" id="PKPP01001415">
    <property type="protein sequence ID" value="PWA82915.1"/>
    <property type="molecule type" value="Genomic_DNA"/>
</dbReference>
<dbReference type="PANTHER" id="PTHR44083:SF35">
    <property type="entry name" value="TOPLESS-RELATED PROTEIN 4-LIKE ISOFORM X1"/>
    <property type="match status" value="1"/>
</dbReference>
<dbReference type="AlphaFoldDB" id="A0A2U1PAY6"/>
<protein>
    <submittedName>
        <fullName evidence="1">WUS-interacting protein 2</fullName>
    </submittedName>
</protein>
<evidence type="ECO:0000313" key="2">
    <source>
        <dbReference type="Proteomes" id="UP000245207"/>
    </source>
</evidence>
<dbReference type="InterPro" id="IPR036322">
    <property type="entry name" value="WD40_repeat_dom_sf"/>
</dbReference>
<dbReference type="SUPFAM" id="SSF50978">
    <property type="entry name" value="WD40 repeat-like"/>
    <property type="match status" value="1"/>
</dbReference>
<comment type="caution">
    <text evidence="1">The sequence shown here is derived from an EMBL/GenBank/DDBJ whole genome shotgun (WGS) entry which is preliminary data.</text>
</comment>
<dbReference type="Proteomes" id="UP000245207">
    <property type="component" value="Unassembled WGS sequence"/>
</dbReference>
<dbReference type="GO" id="GO:0006355">
    <property type="term" value="P:regulation of DNA-templated transcription"/>
    <property type="evidence" value="ECO:0007669"/>
    <property type="project" value="InterPro"/>
</dbReference>
<proteinExistence type="predicted"/>
<evidence type="ECO:0000313" key="1">
    <source>
        <dbReference type="EMBL" id="PWA82915.1"/>
    </source>
</evidence>
<sequence length="90" mass="10247">MDSSVKHDAPHCSTIKMAYNDDGTRLFASGISKEGKSYISEWDGRKGAMKQMYEGVGRLYAGDVRFDTTKNRFLAVGDEFLIKFWDLDRL</sequence>
<organism evidence="1 2">
    <name type="scientific">Artemisia annua</name>
    <name type="common">Sweet wormwood</name>
    <dbReference type="NCBI Taxonomy" id="35608"/>
    <lineage>
        <taxon>Eukaryota</taxon>
        <taxon>Viridiplantae</taxon>
        <taxon>Streptophyta</taxon>
        <taxon>Embryophyta</taxon>
        <taxon>Tracheophyta</taxon>
        <taxon>Spermatophyta</taxon>
        <taxon>Magnoliopsida</taxon>
        <taxon>eudicotyledons</taxon>
        <taxon>Gunneridae</taxon>
        <taxon>Pentapetalae</taxon>
        <taxon>asterids</taxon>
        <taxon>campanulids</taxon>
        <taxon>Asterales</taxon>
        <taxon>Asteraceae</taxon>
        <taxon>Asteroideae</taxon>
        <taxon>Anthemideae</taxon>
        <taxon>Artemisiinae</taxon>
        <taxon>Artemisia</taxon>
    </lineage>
</organism>
<dbReference type="STRING" id="35608.A0A2U1PAY6"/>
<name>A0A2U1PAY6_ARTAN</name>